<dbReference type="InterPro" id="IPR036537">
    <property type="entry name" value="Adaptor_Cbl_N_dom_sf"/>
</dbReference>
<dbReference type="InterPro" id="IPR056694">
    <property type="entry name" value="DUF7792"/>
</dbReference>
<sequence length="608" mass="65637">MAERVEQMLALPIQLADQVSKTAAEADSFKQECLDLKKQTDKLSALLRQAARASGGLYERPTGRITEEITKVLQKAVVLVTKCSRRNGMIKRVFTITSAAAFRKMGFLLDSSIGDVTWLLNVSANGEERGEHLGLPPIATNDPMLGLIWEQIARLQTGSAEEKADAAASLVSLAQDSERNGKLIVEEGGIPPLLRLLKEGTETGAGTGTVAQTVEGQEAAAKALGKLGKDPERVQQMIRDGVCSVFSKVLKEGPMKVQSTVAWALSELLSHDPASQDHFAQSGIIRSLVGHLAFETVQESNKYVVAGAKAMSMHSVVTAAKTAETHGRYGYHNVNVRKDIGIPSLSGLNLKGREAEDPATKAAMKTEAAKALWMLAKDNVKTCKSITESKALVCFAILLEKGKGLLQYNSAMAVMEIAAVAEQNAELRRSTFKTNSPAAKALVDQLLRIIEGDDSELLVPCIKAIGSLARTFPARETRLIAPLVKHLDHRDLCISTEAAVALAKFACTENFLHLEHSKAIIEASAAPHLIQLVYFGEGVAQVPALILLCYLALHVGDSEALAKAEALSALEWTSKQVALIQDPTLEKILPEAKSRLELYQSRGGFRFH</sequence>
<organism evidence="2">
    <name type="scientific">Wollemia nobilis</name>
    <dbReference type="NCBI Taxonomy" id="56998"/>
    <lineage>
        <taxon>Eukaryota</taxon>
        <taxon>Viridiplantae</taxon>
        <taxon>Streptophyta</taxon>
        <taxon>Embryophyta</taxon>
        <taxon>Tracheophyta</taxon>
        <taxon>Spermatophyta</taxon>
        <taxon>Pinopsida</taxon>
        <taxon>Pinidae</taxon>
        <taxon>Conifers II</taxon>
        <taxon>Araucariales</taxon>
        <taxon>Araucariaceae</taxon>
        <taxon>Wollemia</taxon>
    </lineage>
</organism>
<dbReference type="Pfam" id="PF25055">
    <property type="entry name" value="DUF7792"/>
    <property type="match status" value="1"/>
</dbReference>
<accession>A0A0C9S9Q4</accession>
<dbReference type="PANTHER" id="PTHR46168">
    <property type="entry name" value="ARMADILLO REPEAT ONLY 4"/>
    <property type="match status" value="1"/>
</dbReference>
<reference evidence="2" key="1">
    <citation type="submission" date="2015-02" db="EMBL/GenBank/DDBJ databases">
        <title>A transcriptome of Wollemia nobilis - a relic of Gondwana.</title>
        <authorList>
            <person name="Chia J.Y."/>
            <person name="Leong Y.S."/>
            <person name="Abdul Karim S."/>
            <person name="Wan Azmi N."/>
            <person name="Hercus R."/>
            <person name="Croft L."/>
        </authorList>
    </citation>
    <scope>NUCLEOTIDE SEQUENCE</scope>
    <source>
        <strain evidence="2">MaeBrown</strain>
        <tissue evidence="2">Leaf</tissue>
    </source>
</reference>
<proteinExistence type="predicted"/>
<evidence type="ECO:0000313" key="2">
    <source>
        <dbReference type="EMBL" id="JAG88583.1"/>
    </source>
</evidence>
<evidence type="ECO:0000259" key="1">
    <source>
        <dbReference type="Pfam" id="PF25055"/>
    </source>
</evidence>
<dbReference type="InterPro" id="IPR011989">
    <property type="entry name" value="ARM-like"/>
</dbReference>
<dbReference type="PANTHER" id="PTHR46168:SF9">
    <property type="entry name" value="ARMADILLO REPEAT ONLY 2"/>
    <property type="match status" value="1"/>
</dbReference>
<name>A0A0C9S9Q4_9CONI</name>
<dbReference type="Gene3D" id="1.20.930.20">
    <property type="entry name" value="Adaptor protein Cbl, N-terminal domain"/>
    <property type="match status" value="1"/>
</dbReference>
<dbReference type="AlphaFoldDB" id="A0A0C9S9Q4"/>
<dbReference type="InterPro" id="IPR000225">
    <property type="entry name" value="Armadillo"/>
</dbReference>
<dbReference type="SUPFAM" id="SSF48371">
    <property type="entry name" value="ARM repeat"/>
    <property type="match status" value="1"/>
</dbReference>
<dbReference type="Gene3D" id="1.25.10.10">
    <property type="entry name" value="Leucine-rich Repeat Variant"/>
    <property type="match status" value="3"/>
</dbReference>
<dbReference type="SMART" id="SM00185">
    <property type="entry name" value="ARM"/>
    <property type="match status" value="4"/>
</dbReference>
<dbReference type="GO" id="GO:0007166">
    <property type="term" value="P:cell surface receptor signaling pathway"/>
    <property type="evidence" value="ECO:0007669"/>
    <property type="project" value="InterPro"/>
</dbReference>
<dbReference type="EMBL" id="GCHU01007083">
    <property type="protein sequence ID" value="JAG88583.1"/>
    <property type="molecule type" value="Transcribed_RNA"/>
</dbReference>
<dbReference type="InterPro" id="IPR016024">
    <property type="entry name" value="ARM-type_fold"/>
</dbReference>
<protein>
    <submittedName>
        <fullName evidence="2">TSA: Wollemia nobilis Ref_Wollemi_Transcript_7128_2215 transcribed RNA sequence</fullName>
    </submittedName>
</protein>
<feature type="domain" description="DUF7792" evidence="1">
    <location>
        <begin position="6"/>
        <end position="123"/>
    </location>
</feature>